<comment type="caution">
    <text evidence="1">Lacks conserved residue(s) required for the propagation of feature annotation.</text>
</comment>
<keyword evidence="1" id="KW-0245">EGF-like domain</keyword>
<protein>
    <submittedName>
        <fullName evidence="5">EGF-like domain-containing protein</fullName>
    </submittedName>
</protein>
<evidence type="ECO:0000256" key="1">
    <source>
        <dbReference type="PROSITE-ProRule" id="PRU00076"/>
    </source>
</evidence>
<keyword evidence="1" id="KW-1015">Disulfide bond</keyword>
<dbReference type="InterPro" id="IPR000742">
    <property type="entry name" value="EGF"/>
</dbReference>
<dbReference type="SUPFAM" id="SSF57196">
    <property type="entry name" value="EGF/Laminin"/>
    <property type="match status" value="1"/>
</dbReference>
<reference evidence="4" key="1">
    <citation type="submission" date="2014-07" db="EMBL/GenBank/DDBJ databases">
        <authorList>
            <person name="Martin A.A"/>
            <person name="De Silva N."/>
        </authorList>
    </citation>
    <scope>NUCLEOTIDE SEQUENCE</scope>
</reference>
<evidence type="ECO:0000313" key="5">
    <source>
        <dbReference type="WBParaSite" id="SVE_0957800.1"/>
    </source>
</evidence>
<feature type="disulfide bond" evidence="1">
    <location>
        <begin position="50"/>
        <end position="59"/>
    </location>
</feature>
<feature type="domain" description="EGF-like" evidence="3">
    <location>
        <begin position="22"/>
        <end position="60"/>
    </location>
</feature>
<evidence type="ECO:0000259" key="3">
    <source>
        <dbReference type="PROSITE" id="PS50026"/>
    </source>
</evidence>
<keyword evidence="2" id="KW-1133">Transmembrane helix</keyword>
<dbReference type="PROSITE" id="PS50026">
    <property type="entry name" value="EGF_3"/>
    <property type="match status" value="1"/>
</dbReference>
<dbReference type="PROSITE" id="PS00022">
    <property type="entry name" value="EGF_1"/>
    <property type="match status" value="1"/>
</dbReference>
<dbReference type="Proteomes" id="UP000035680">
    <property type="component" value="Unassembled WGS sequence"/>
</dbReference>
<reference evidence="5" key="2">
    <citation type="submission" date="2015-08" db="UniProtKB">
        <authorList>
            <consortium name="WormBaseParasite"/>
        </authorList>
    </citation>
    <scope>IDENTIFICATION</scope>
</reference>
<feature type="disulfide bond" evidence="1">
    <location>
        <begin position="31"/>
        <end position="48"/>
    </location>
</feature>
<organism evidence="4 5">
    <name type="scientific">Strongyloides venezuelensis</name>
    <name type="common">Threadworm</name>
    <dbReference type="NCBI Taxonomy" id="75913"/>
    <lineage>
        <taxon>Eukaryota</taxon>
        <taxon>Metazoa</taxon>
        <taxon>Ecdysozoa</taxon>
        <taxon>Nematoda</taxon>
        <taxon>Chromadorea</taxon>
        <taxon>Rhabditida</taxon>
        <taxon>Tylenchina</taxon>
        <taxon>Panagrolaimomorpha</taxon>
        <taxon>Strongyloidoidea</taxon>
        <taxon>Strongyloididae</taxon>
        <taxon>Strongyloides</taxon>
    </lineage>
</organism>
<keyword evidence="2" id="KW-0472">Membrane</keyword>
<feature type="transmembrane region" description="Helical" evidence="2">
    <location>
        <begin position="85"/>
        <end position="102"/>
    </location>
</feature>
<proteinExistence type="predicted"/>
<dbReference type="WBParaSite" id="SVE_0957800.1">
    <property type="protein sequence ID" value="SVE_0957800.1"/>
    <property type="gene ID" value="SVE_0957800"/>
</dbReference>
<evidence type="ECO:0000313" key="4">
    <source>
        <dbReference type="Proteomes" id="UP000035680"/>
    </source>
</evidence>
<name>A0A0K0FKL4_STRVS</name>
<accession>A0A0K0FKL4</accession>
<dbReference type="Gene3D" id="2.10.25.10">
    <property type="entry name" value="Laminin"/>
    <property type="match status" value="1"/>
</dbReference>
<sequence>MSVVSLVDKIDSEQYHIANSGINGTCKYNPCKNGGLCFYTTLLDDYFCQCNTCYSGPYCDVQSCNSYDVNLNYYKNLKITRLNESSYYIVAFILFIFVLAFWRSTKVHKNFETSAKYSKNEKFEEEFCFRDQEPMSNKFVNY</sequence>
<keyword evidence="4" id="KW-1185">Reference proteome</keyword>
<keyword evidence="2" id="KW-0812">Transmembrane</keyword>
<evidence type="ECO:0000256" key="2">
    <source>
        <dbReference type="SAM" id="Phobius"/>
    </source>
</evidence>
<dbReference type="AlphaFoldDB" id="A0A0K0FKL4"/>